<protein>
    <submittedName>
        <fullName evidence="1">Uncharacterized protein</fullName>
    </submittedName>
</protein>
<name>A0A6G9XNC3_NOCBR</name>
<evidence type="ECO:0000313" key="2">
    <source>
        <dbReference type="Proteomes" id="UP000501705"/>
    </source>
</evidence>
<reference evidence="1 2" key="1">
    <citation type="journal article" date="2019" name="ACS Chem. Biol.">
        <title>Identification and Mobilization of a Cryptic Antibiotic Biosynthesis Gene Locus from a Human-Pathogenic Nocardia Isolate.</title>
        <authorList>
            <person name="Herisse M."/>
            <person name="Ishida K."/>
            <person name="Porter J.L."/>
            <person name="Howden B."/>
            <person name="Hertweck C."/>
            <person name="Stinear T.P."/>
            <person name="Pidot S.J."/>
        </authorList>
    </citation>
    <scope>NUCLEOTIDE SEQUENCE [LARGE SCALE GENOMIC DNA]</scope>
    <source>
        <strain evidence="1 2">AUSMDU00024985</strain>
    </source>
</reference>
<sequence>MATLVCNISADGTPGNPRIEAEMFGQCGFIGTRKEARILLQELQEAAELVEAWIPHLPEKDGWMPPRA</sequence>
<gene>
    <name evidence="1" type="ORF">F5X71_08455</name>
</gene>
<dbReference type="Proteomes" id="UP000501705">
    <property type="component" value="Chromosome"/>
</dbReference>
<accession>A0A6G9XNC3</accession>
<dbReference type="AlphaFoldDB" id="A0A6G9XNC3"/>
<proteinExistence type="predicted"/>
<dbReference type="EMBL" id="CP046171">
    <property type="protein sequence ID" value="QIS02350.1"/>
    <property type="molecule type" value="Genomic_DNA"/>
</dbReference>
<organism evidence="1 2">
    <name type="scientific">Nocardia brasiliensis</name>
    <dbReference type="NCBI Taxonomy" id="37326"/>
    <lineage>
        <taxon>Bacteria</taxon>
        <taxon>Bacillati</taxon>
        <taxon>Actinomycetota</taxon>
        <taxon>Actinomycetes</taxon>
        <taxon>Mycobacteriales</taxon>
        <taxon>Nocardiaceae</taxon>
        <taxon>Nocardia</taxon>
    </lineage>
</organism>
<evidence type="ECO:0000313" key="1">
    <source>
        <dbReference type="EMBL" id="QIS02350.1"/>
    </source>
</evidence>